<feature type="compositionally biased region" description="Basic residues" evidence="1">
    <location>
        <begin position="98"/>
        <end position="110"/>
    </location>
</feature>
<sequence>KGGIAREAYRGPKRELVRIGREHHRGRRYGRAVVKERAVGGGLHRVGGDGAGRVAGGLRRSKAGVESHGGVSGAGARGYFLVGNGVGRGRGGDGHDARKLRRAQAGRRGRGRELRPARCQRGALRSREAGEREARRKRHSRAAALR</sequence>
<evidence type="ECO:0000256" key="1">
    <source>
        <dbReference type="SAM" id="MobiDB-lite"/>
    </source>
</evidence>
<accession>A0A699VLB3</accession>
<reference evidence="2" key="1">
    <citation type="journal article" date="2019" name="Sci. Rep.">
        <title>Draft genome of Tanacetum cinerariifolium, the natural source of mosquito coil.</title>
        <authorList>
            <person name="Yamashiro T."/>
            <person name="Shiraishi A."/>
            <person name="Satake H."/>
            <person name="Nakayama K."/>
        </authorList>
    </citation>
    <scope>NUCLEOTIDE SEQUENCE</scope>
</reference>
<feature type="non-terminal residue" evidence="2">
    <location>
        <position position="146"/>
    </location>
</feature>
<comment type="caution">
    <text evidence="2">The sequence shown here is derived from an EMBL/GenBank/DDBJ whole genome shotgun (WGS) entry which is preliminary data.</text>
</comment>
<gene>
    <name evidence="2" type="ORF">Tci_907219</name>
</gene>
<name>A0A699VLB3_TANCI</name>
<dbReference type="AlphaFoldDB" id="A0A699VLB3"/>
<protein>
    <submittedName>
        <fullName evidence="2">Uncharacterized protein</fullName>
    </submittedName>
</protein>
<organism evidence="2">
    <name type="scientific">Tanacetum cinerariifolium</name>
    <name type="common">Dalmatian daisy</name>
    <name type="synonym">Chrysanthemum cinerariifolium</name>
    <dbReference type="NCBI Taxonomy" id="118510"/>
    <lineage>
        <taxon>Eukaryota</taxon>
        <taxon>Viridiplantae</taxon>
        <taxon>Streptophyta</taxon>
        <taxon>Embryophyta</taxon>
        <taxon>Tracheophyta</taxon>
        <taxon>Spermatophyta</taxon>
        <taxon>Magnoliopsida</taxon>
        <taxon>eudicotyledons</taxon>
        <taxon>Gunneridae</taxon>
        <taxon>Pentapetalae</taxon>
        <taxon>asterids</taxon>
        <taxon>campanulids</taxon>
        <taxon>Asterales</taxon>
        <taxon>Asteraceae</taxon>
        <taxon>Asteroideae</taxon>
        <taxon>Anthemideae</taxon>
        <taxon>Anthemidinae</taxon>
        <taxon>Tanacetum</taxon>
    </lineage>
</organism>
<dbReference type="EMBL" id="BKCJ011456377">
    <property type="protein sequence ID" value="GFD35250.1"/>
    <property type="molecule type" value="Genomic_DNA"/>
</dbReference>
<evidence type="ECO:0000313" key="2">
    <source>
        <dbReference type="EMBL" id="GFD35250.1"/>
    </source>
</evidence>
<feature type="non-terminal residue" evidence="2">
    <location>
        <position position="1"/>
    </location>
</feature>
<proteinExistence type="predicted"/>
<feature type="compositionally biased region" description="Basic residues" evidence="1">
    <location>
        <begin position="135"/>
        <end position="146"/>
    </location>
</feature>
<feature type="region of interest" description="Disordered" evidence="1">
    <location>
        <begin position="85"/>
        <end position="146"/>
    </location>
</feature>
<feature type="compositionally biased region" description="Basic and acidic residues" evidence="1">
    <location>
        <begin position="125"/>
        <end position="134"/>
    </location>
</feature>